<dbReference type="Gene3D" id="3.40.50.2000">
    <property type="entry name" value="Glycogen Phosphorylase B"/>
    <property type="match status" value="2"/>
</dbReference>
<keyword evidence="1" id="KW-0472">Membrane</keyword>
<dbReference type="SUPFAM" id="SSF53756">
    <property type="entry name" value="UDP-Glycosyltransferase/glycogen phosphorylase"/>
    <property type="match status" value="1"/>
</dbReference>
<organism evidence="2 3">
    <name type="scientific">Nitrosomonas oligotropha</name>
    <dbReference type="NCBI Taxonomy" id="42354"/>
    <lineage>
        <taxon>Bacteria</taxon>
        <taxon>Pseudomonadati</taxon>
        <taxon>Pseudomonadota</taxon>
        <taxon>Betaproteobacteria</taxon>
        <taxon>Nitrosomonadales</taxon>
        <taxon>Nitrosomonadaceae</taxon>
        <taxon>Nitrosomonas</taxon>
    </lineage>
</organism>
<reference evidence="2 3" key="1">
    <citation type="submission" date="2018-09" db="EMBL/GenBank/DDBJ databases">
        <title>Metagenome Assembled Genomes from an Advanced Water Purification Facility.</title>
        <authorList>
            <person name="Stamps B.W."/>
            <person name="Spear J.R."/>
        </authorList>
    </citation>
    <scope>NUCLEOTIDE SEQUENCE [LARGE SCALE GENOMIC DNA]</scope>
    <source>
        <strain evidence="2">Bin_54_1</strain>
    </source>
</reference>
<dbReference type="GO" id="GO:0016757">
    <property type="term" value="F:glycosyltransferase activity"/>
    <property type="evidence" value="ECO:0007669"/>
    <property type="project" value="TreeGrafter"/>
</dbReference>
<dbReference type="PANTHER" id="PTHR45947:SF3">
    <property type="entry name" value="SULFOQUINOVOSYL TRANSFERASE SQD2"/>
    <property type="match status" value="1"/>
</dbReference>
<keyword evidence="2" id="KW-0808">Transferase</keyword>
<protein>
    <submittedName>
        <fullName evidence="2">Glycosyltransferase</fullName>
    </submittedName>
</protein>
<name>A0A5C7VU16_9PROT</name>
<feature type="transmembrane region" description="Helical" evidence="1">
    <location>
        <begin position="65"/>
        <end position="84"/>
    </location>
</feature>
<evidence type="ECO:0000256" key="1">
    <source>
        <dbReference type="SAM" id="Phobius"/>
    </source>
</evidence>
<dbReference type="PANTHER" id="PTHR45947">
    <property type="entry name" value="SULFOQUINOVOSYL TRANSFERASE SQD2"/>
    <property type="match status" value="1"/>
</dbReference>
<dbReference type="AlphaFoldDB" id="A0A5C7VU16"/>
<evidence type="ECO:0000313" key="3">
    <source>
        <dbReference type="Proteomes" id="UP000321055"/>
    </source>
</evidence>
<keyword evidence="1" id="KW-0812">Transmembrane</keyword>
<sequence length="392" mass="43513">MRKNVSETPQQVRQPLIFVTGPFPPPVHGMAIATELLAEALGERFQVRRFNIAARRFTGLKVLDIPARMLGALWTLASFAWLSFRRRPEVVVIALSVGYAKMFDLACIAIGLLASRPIYITHHSFVVFNRVTPDRLIKIALPLLRRCKHITLCERMKLELVSAWNVGDANVAVLSNAALVRIPTANLEVESPSIQSVQRGAYHLGFIANLCAEKGLWTFLDTVDRLQAIGHTVVATIAGPIEPADALLEKELKQRLHVMKNVSWLGAVHGRERTHFYQELDLLVFPTVYPNESEPLVILEALAHGVPVMTTPRGCIASSLADGNAVRVFPETSFVDDAVAAIDSDLQAIKPQSEREACAKQHYHHLREIGEKQLKVLIESVACLQQKSSSRH</sequence>
<feature type="transmembrane region" description="Helical" evidence="1">
    <location>
        <begin position="90"/>
        <end position="114"/>
    </location>
</feature>
<dbReference type="Proteomes" id="UP000321055">
    <property type="component" value="Unassembled WGS sequence"/>
</dbReference>
<evidence type="ECO:0000313" key="2">
    <source>
        <dbReference type="EMBL" id="TXI29216.1"/>
    </source>
</evidence>
<keyword evidence="1" id="KW-1133">Transmembrane helix</keyword>
<accession>A0A5C7VU16</accession>
<gene>
    <name evidence="2" type="ORF">E6Q60_04740</name>
</gene>
<comment type="caution">
    <text evidence="2">The sequence shown here is derived from an EMBL/GenBank/DDBJ whole genome shotgun (WGS) entry which is preliminary data.</text>
</comment>
<dbReference type="InterPro" id="IPR050194">
    <property type="entry name" value="Glycosyltransferase_grp1"/>
</dbReference>
<dbReference type="Pfam" id="PF13692">
    <property type="entry name" value="Glyco_trans_1_4"/>
    <property type="match status" value="1"/>
</dbReference>
<dbReference type="CDD" id="cd03801">
    <property type="entry name" value="GT4_PimA-like"/>
    <property type="match status" value="1"/>
</dbReference>
<proteinExistence type="predicted"/>
<dbReference type="EMBL" id="SSFX01000038">
    <property type="protein sequence ID" value="TXI29216.1"/>
    <property type="molecule type" value="Genomic_DNA"/>
</dbReference>